<protein>
    <submittedName>
        <fullName evidence="3">Hydrolase</fullName>
    </submittedName>
</protein>
<dbReference type="Gene3D" id="3.40.710.10">
    <property type="entry name" value="DD-peptidase/beta-lactamase superfamily"/>
    <property type="match status" value="1"/>
</dbReference>
<name>A0A9X7IPT4_9MYCO</name>
<evidence type="ECO:0000259" key="2">
    <source>
        <dbReference type="Pfam" id="PF00144"/>
    </source>
</evidence>
<proteinExistence type="predicted"/>
<feature type="region of interest" description="Disordered" evidence="1">
    <location>
        <begin position="1"/>
        <end position="22"/>
    </location>
</feature>
<dbReference type="PANTHER" id="PTHR43283:SF7">
    <property type="entry name" value="BETA-LACTAMASE-RELATED DOMAIN-CONTAINING PROTEIN"/>
    <property type="match status" value="1"/>
</dbReference>
<dbReference type="InterPro" id="IPR001466">
    <property type="entry name" value="Beta-lactam-related"/>
</dbReference>
<evidence type="ECO:0000313" key="4">
    <source>
        <dbReference type="Proteomes" id="UP000237911"/>
    </source>
</evidence>
<evidence type="ECO:0000256" key="1">
    <source>
        <dbReference type="SAM" id="MobiDB-lite"/>
    </source>
</evidence>
<reference evidence="3 4" key="1">
    <citation type="submission" date="2018-02" db="EMBL/GenBank/DDBJ databases">
        <title>Draft genome sequence of Mycobacterium virginiense isolated from mud of a swine farm in Japan.</title>
        <authorList>
            <person name="Ohya K."/>
        </authorList>
    </citation>
    <scope>NUCLEOTIDE SEQUENCE [LARGE SCALE GENOMIC DNA]</scope>
    <source>
        <strain evidence="3 4">GF75</strain>
    </source>
</reference>
<dbReference type="EMBL" id="PUEV01000017">
    <property type="protein sequence ID" value="PQM53149.1"/>
    <property type="molecule type" value="Genomic_DNA"/>
</dbReference>
<sequence length="422" mass="44455">MGQRPQGAVRLHPAGPGHADRLPARRTRVSAVAPGHRPAGISLENWLSDPYSQWSFQHVEDFVATAVIARGTGPVAAWPATGAELAEVPVTTSEGAVTTVGAVMDATATDGWAVAHRGALVAEEYRGAMSAHTRHLLFSVSKSMVAAVVGALHGTAAIALDAPVTSYVPALADCGYAGATVRHLLDMRSGIAFSDNYLHPTAEIHALDEAVGWAPRGSEDGPATLRDFLLTLRQKSEHGGAFEYRSCETDVLGWICEVAGGQRMPDLMSELLWSRIGAQCDATIGVDPVGTGFFDGGISTCLTDLIRFGSLFSRDGVSLTGRQVVPAAWIADTLDGGPDSRQAFAASPDDTGMPGGMYRNQVWFPYPGNTVVLCQGMCGQLIYVDRAAEVVAAKVSTQSYAADSRMLSDTLRAFDAIAQALA</sequence>
<dbReference type="InterPro" id="IPR050789">
    <property type="entry name" value="Diverse_Enzym_Activities"/>
</dbReference>
<evidence type="ECO:0000313" key="3">
    <source>
        <dbReference type="EMBL" id="PQM53149.1"/>
    </source>
</evidence>
<dbReference type="Pfam" id="PF00144">
    <property type="entry name" value="Beta-lactamase"/>
    <property type="match status" value="1"/>
</dbReference>
<dbReference type="Proteomes" id="UP000237911">
    <property type="component" value="Unassembled WGS sequence"/>
</dbReference>
<dbReference type="AlphaFoldDB" id="A0A9X7IPT4"/>
<dbReference type="GO" id="GO:0016787">
    <property type="term" value="F:hydrolase activity"/>
    <property type="evidence" value="ECO:0007669"/>
    <property type="project" value="UniProtKB-KW"/>
</dbReference>
<comment type="caution">
    <text evidence="3">The sequence shown here is derived from an EMBL/GenBank/DDBJ whole genome shotgun (WGS) entry which is preliminary data.</text>
</comment>
<gene>
    <name evidence="3" type="ORF">C5U48_05855</name>
</gene>
<dbReference type="SUPFAM" id="SSF56601">
    <property type="entry name" value="beta-lactamase/transpeptidase-like"/>
    <property type="match status" value="1"/>
</dbReference>
<dbReference type="InterPro" id="IPR012338">
    <property type="entry name" value="Beta-lactam/transpept-like"/>
</dbReference>
<keyword evidence="4" id="KW-1185">Reference proteome</keyword>
<keyword evidence="3" id="KW-0378">Hydrolase</keyword>
<organism evidence="3 4">
    <name type="scientific">Mycolicibacter virginiensis</name>
    <dbReference type="NCBI Taxonomy" id="1795032"/>
    <lineage>
        <taxon>Bacteria</taxon>
        <taxon>Bacillati</taxon>
        <taxon>Actinomycetota</taxon>
        <taxon>Actinomycetes</taxon>
        <taxon>Mycobacteriales</taxon>
        <taxon>Mycobacteriaceae</taxon>
        <taxon>Mycolicibacter</taxon>
    </lineage>
</organism>
<accession>A0A9X7IPT4</accession>
<feature type="domain" description="Beta-lactamase-related" evidence="2">
    <location>
        <begin position="108"/>
        <end position="409"/>
    </location>
</feature>
<dbReference type="PANTHER" id="PTHR43283">
    <property type="entry name" value="BETA-LACTAMASE-RELATED"/>
    <property type="match status" value="1"/>
</dbReference>